<proteinExistence type="predicted"/>
<evidence type="ECO:0000313" key="2">
    <source>
        <dbReference type="Proteomes" id="UP000596660"/>
    </source>
</evidence>
<keyword evidence="2" id="KW-1185">Reference proteome</keyword>
<dbReference type="Gramene" id="AUR62036879-RA">
    <property type="protein sequence ID" value="AUR62036879-RA:cds"/>
    <property type="gene ID" value="AUR62036879"/>
</dbReference>
<name>A0A803MXE9_CHEQI</name>
<organism evidence="1 2">
    <name type="scientific">Chenopodium quinoa</name>
    <name type="common">Quinoa</name>
    <dbReference type="NCBI Taxonomy" id="63459"/>
    <lineage>
        <taxon>Eukaryota</taxon>
        <taxon>Viridiplantae</taxon>
        <taxon>Streptophyta</taxon>
        <taxon>Embryophyta</taxon>
        <taxon>Tracheophyta</taxon>
        <taxon>Spermatophyta</taxon>
        <taxon>Magnoliopsida</taxon>
        <taxon>eudicotyledons</taxon>
        <taxon>Gunneridae</taxon>
        <taxon>Pentapetalae</taxon>
        <taxon>Caryophyllales</taxon>
        <taxon>Chenopodiaceae</taxon>
        <taxon>Chenopodioideae</taxon>
        <taxon>Atripliceae</taxon>
        <taxon>Chenopodium</taxon>
    </lineage>
</organism>
<sequence>MEMNTDSELIPPASSHRLDAVKFLILFSLISLWISSKTYDSPPLSLKSLKSIGDQHIKDQHFTKTDFVDAEILFLQSLSFEVGPMKNSVFLVIEELLMKLKEVAKIGEMVSFEVCCDVMDLMYESDKISRMFVESPVYLAAAIVVAVYAMTVPKQQCEFPVVGWVNFVSGCREEDVMWVVKLILQHARVCQKAIDLGFVLIDPDNRLMYWAPHILEDNKTGFLFNPGCKDLTITMCYKPIAEEEEEKMDWFADMASYLEIPIVTVTDLDPHHLDLLTFLDTPPENIPICYGWDLSRDFNNFVAFIRMLRVNPFLRRKKHWLAALEWLGVFGKSVALAPAYLRRGYRVPLKKKLNEIADVSFNDTYVYVRVHVNIGVVIPGAPSLILDGFTSSDTVGVVKARLYHKAKDLGLRPLQSEIGSLRLSQGPRLEDKQTLASLSAAGSSH</sequence>
<reference evidence="1" key="1">
    <citation type="journal article" date="2017" name="Nature">
        <title>The genome of Chenopodium quinoa.</title>
        <authorList>
            <person name="Jarvis D.E."/>
            <person name="Ho Y.S."/>
            <person name="Lightfoot D.J."/>
            <person name="Schmoeckel S.M."/>
            <person name="Li B."/>
            <person name="Borm T.J.A."/>
            <person name="Ohyanagi H."/>
            <person name="Mineta K."/>
            <person name="Michell C.T."/>
            <person name="Saber N."/>
            <person name="Kharbatia N.M."/>
            <person name="Rupper R.R."/>
            <person name="Sharp A.R."/>
            <person name="Dally N."/>
            <person name="Boughton B.A."/>
            <person name="Woo Y.H."/>
            <person name="Gao G."/>
            <person name="Schijlen E.G.W.M."/>
            <person name="Guo X."/>
            <person name="Momin A.A."/>
            <person name="Negrao S."/>
            <person name="Al-Babili S."/>
            <person name="Gehring C."/>
            <person name="Roessner U."/>
            <person name="Jung C."/>
            <person name="Murphy K."/>
            <person name="Arold S.T."/>
            <person name="Gojobori T."/>
            <person name="van der Linden C.G."/>
            <person name="van Loo E.N."/>
            <person name="Jellen E.N."/>
            <person name="Maughan P.J."/>
            <person name="Tester M."/>
        </authorList>
    </citation>
    <scope>NUCLEOTIDE SEQUENCE [LARGE SCALE GENOMIC DNA]</scope>
    <source>
        <strain evidence="1">cv. PI 614886</strain>
    </source>
</reference>
<reference evidence="1" key="2">
    <citation type="submission" date="2021-03" db="UniProtKB">
        <authorList>
            <consortium name="EnsemblPlants"/>
        </authorList>
    </citation>
    <scope>IDENTIFICATION</scope>
</reference>
<dbReference type="EnsemblPlants" id="AUR62036879-RA">
    <property type="protein sequence ID" value="AUR62036879-RA:cds"/>
    <property type="gene ID" value="AUR62036879"/>
</dbReference>
<dbReference type="AlphaFoldDB" id="A0A803MXE9"/>
<dbReference type="Proteomes" id="UP000596660">
    <property type="component" value="Unplaced"/>
</dbReference>
<protein>
    <submittedName>
        <fullName evidence="1">Uncharacterized protein</fullName>
    </submittedName>
</protein>
<accession>A0A803MXE9</accession>
<evidence type="ECO:0000313" key="1">
    <source>
        <dbReference type="EnsemblPlants" id="AUR62036879-RA:cds"/>
    </source>
</evidence>